<comment type="caution">
    <text evidence="9">The sequence shown here is derived from an EMBL/GenBank/DDBJ whole genome shotgun (WGS) entry which is preliminary data.</text>
</comment>
<dbReference type="VEuPathDB" id="AmoebaDB:NfTy_022440"/>
<dbReference type="PROSITE" id="PS50089">
    <property type="entry name" value="ZF_RING_2"/>
    <property type="match status" value="1"/>
</dbReference>
<keyword evidence="10" id="KW-1185">Reference proteome</keyword>
<keyword evidence="6" id="KW-0862">Zinc</keyword>
<evidence type="ECO:0000256" key="5">
    <source>
        <dbReference type="ARBA" id="ARBA00023163"/>
    </source>
</evidence>
<dbReference type="InterPro" id="IPR013083">
    <property type="entry name" value="Znf_RING/FYVE/PHD"/>
</dbReference>
<evidence type="ECO:0000256" key="7">
    <source>
        <dbReference type="SAM" id="MobiDB-lite"/>
    </source>
</evidence>
<evidence type="ECO:0000256" key="6">
    <source>
        <dbReference type="PROSITE-ProRule" id="PRU00175"/>
    </source>
</evidence>
<keyword evidence="3" id="KW-0808">Transferase</keyword>
<proteinExistence type="predicted"/>
<dbReference type="Gene3D" id="3.30.40.10">
    <property type="entry name" value="Zinc/RING finger domain, C3HC4 (zinc finger)"/>
    <property type="match status" value="1"/>
</dbReference>
<dbReference type="OrthoDB" id="8062037at2759"/>
<dbReference type="Pfam" id="PF13639">
    <property type="entry name" value="zf-RING_2"/>
    <property type="match status" value="1"/>
</dbReference>
<dbReference type="RefSeq" id="XP_044566738.1">
    <property type="nucleotide sequence ID" value="XM_044702344.1"/>
</dbReference>
<dbReference type="GO" id="GO:0006513">
    <property type="term" value="P:protein monoubiquitination"/>
    <property type="evidence" value="ECO:0007669"/>
    <property type="project" value="TreeGrafter"/>
</dbReference>
<comment type="catalytic activity">
    <reaction evidence="1">
        <text>S-ubiquitinyl-[E2 ubiquitin-conjugating enzyme]-L-cysteine + [acceptor protein]-L-lysine = [E2 ubiquitin-conjugating enzyme]-L-cysteine + N(6)-ubiquitinyl-[acceptor protein]-L-lysine.</text>
        <dbReference type="EC" id="2.3.2.27"/>
    </reaction>
</comment>
<reference evidence="9 10" key="1">
    <citation type="journal article" date="2019" name="Sci. Rep.">
        <title>Nanopore sequencing improves the draft genome of the human pathogenic amoeba Naegleria fowleri.</title>
        <authorList>
            <person name="Liechti N."/>
            <person name="Schurch N."/>
            <person name="Bruggmann R."/>
            <person name="Wittwer M."/>
        </authorList>
    </citation>
    <scope>NUCLEOTIDE SEQUENCE [LARGE SCALE GENOMIC DNA]</scope>
    <source>
        <strain evidence="9 10">ATCC 30894</strain>
    </source>
</reference>
<evidence type="ECO:0000313" key="10">
    <source>
        <dbReference type="Proteomes" id="UP000444721"/>
    </source>
</evidence>
<evidence type="ECO:0000259" key="8">
    <source>
        <dbReference type="PROSITE" id="PS50089"/>
    </source>
</evidence>
<feature type="region of interest" description="Disordered" evidence="7">
    <location>
        <begin position="1"/>
        <end position="23"/>
    </location>
</feature>
<dbReference type="VEuPathDB" id="AmoebaDB:FDP41_011886"/>
<gene>
    <name evidence="9" type="ORF">FDP41_011886</name>
</gene>
<dbReference type="GeneID" id="68119101"/>
<dbReference type="SMART" id="SM00184">
    <property type="entry name" value="RING"/>
    <property type="match status" value="1"/>
</dbReference>
<evidence type="ECO:0000256" key="4">
    <source>
        <dbReference type="ARBA" id="ARBA00023015"/>
    </source>
</evidence>
<dbReference type="AlphaFoldDB" id="A0A6A5C9I4"/>
<dbReference type="VEuPathDB" id="AmoebaDB:NF0068710"/>
<feature type="compositionally biased region" description="Polar residues" evidence="7">
    <location>
        <begin position="14"/>
        <end position="23"/>
    </location>
</feature>
<dbReference type="GO" id="GO:0061630">
    <property type="term" value="F:ubiquitin protein ligase activity"/>
    <property type="evidence" value="ECO:0007669"/>
    <property type="project" value="UniProtKB-EC"/>
</dbReference>
<keyword evidence="5" id="KW-0804">Transcription</keyword>
<keyword evidence="6" id="KW-0479">Metal-binding</keyword>
<evidence type="ECO:0000256" key="1">
    <source>
        <dbReference type="ARBA" id="ARBA00000900"/>
    </source>
</evidence>
<keyword evidence="6" id="KW-0863">Zinc-finger</keyword>
<evidence type="ECO:0000256" key="2">
    <source>
        <dbReference type="ARBA" id="ARBA00012483"/>
    </source>
</evidence>
<feature type="domain" description="RING-type" evidence="8">
    <location>
        <begin position="30"/>
        <end position="71"/>
    </location>
</feature>
<organism evidence="9 10">
    <name type="scientific">Naegleria fowleri</name>
    <name type="common">Brain eating amoeba</name>
    <dbReference type="NCBI Taxonomy" id="5763"/>
    <lineage>
        <taxon>Eukaryota</taxon>
        <taxon>Discoba</taxon>
        <taxon>Heterolobosea</taxon>
        <taxon>Tetramitia</taxon>
        <taxon>Eutetramitia</taxon>
        <taxon>Vahlkampfiidae</taxon>
        <taxon>Naegleria</taxon>
    </lineage>
</organism>
<dbReference type="InterPro" id="IPR001841">
    <property type="entry name" value="Znf_RING"/>
</dbReference>
<accession>A0A6A5C9I4</accession>
<dbReference type="SUPFAM" id="SSF57850">
    <property type="entry name" value="RING/U-box"/>
    <property type="match status" value="1"/>
</dbReference>
<evidence type="ECO:0000256" key="3">
    <source>
        <dbReference type="ARBA" id="ARBA00022679"/>
    </source>
</evidence>
<dbReference type="EC" id="2.3.2.27" evidence="2"/>
<dbReference type="PANTHER" id="PTHR46077">
    <property type="entry name" value="E3 UBIQUITIN-PROTEIN LIGASE TOPORS"/>
    <property type="match status" value="1"/>
</dbReference>
<dbReference type="EMBL" id="VFQX01000012">
    <property type="protein sequence ID" value="KAF0982025.1"/>
    <property type="molecule type" value="Genomic_DNA"/>
</dbReference>
<dbReference type="Proteomes" id="UP000444721">
    <property type="component" value="Unassembled WGS sequence"/>
</dbReference>
<protein>
    <recommendedName>
        <fullName evidence="2">RING-type E3 ubiquitin transferase</fullName>
        <ecNumber evidence="2">2.3.2.27</ecNumber>
    </recommendedName>
</protein>
<evidence type="ECO:0000313" key="9">
    <source>
        <dbReference type="EMBL" id="KAF0982025.1"/>
    </source>
</evidence>
<sequence length="269" mass="31902">MFKHQDPPPKEEITTPSPNTPQQQEEELNCIICLRKEVNNPGMLLPCLHCNFCTHCIAMWLERSTKCPLCNAVATHLIHDIFSKKHFQITCLYHENSSSDSMDNKLGTTIMPSIPQHAFRHFIYYQQDPFYSLFNSNIHKRKINKSIHEKIQLEMRIKLFIKRELETIFRSYSIGMIQCHIEGLLSSPEFCYLKLINDWSPHLGNYSHGPQIELFEHQIESYLNNFTHHFIHELLLFCMSNITQPDRYDELVEYEKKSHLNFKKEQFTQ</sequence>
<dbReference type="GO" id="GO:0008270">
    <property type="term" value="F:zinc ion binding"/>
    <property type="evidence" value="ECO:0007669"/>
    <property type="project" value="UniProtKB-KW"/>
</dbReference>
<feature type="compositionally biased region" description="Basic and acidic residues" evidence="7">
    <location>
        <begin position="1"/>
        <end position="13"/>
    </location>
</feature>
<keyword evidence="4" id="KW-0805">Transcription regulation</keyword>
<name>A0A6A5C9I4_NAEFO</name>
<dbReference type="GO" id="GO:0000209">
    <property type="term" value="P:protein polyubiquitination"/>
    <property type="evidence" value="ECO:0007669"/>
    <property type="project" value="TreeGrafter"/>
</dbReference>
<dbReference type="PANTHER" id="PTHR46077:SF1">
    <property type="entry name" value="TOP1 BINDING ARGININE_SERINE RICH PROTEIN, E3 UBIQUITIN LIGASE"/>
    <property type="match status" value="1"/>
</dbReference>